<dbReference type="InterPro" id="IPR029063">
    <property type="entry name" value="SAM-dependent_MTases_sf"/>
</dbReference>
<dbReference type="Proteomes" id="UP001214441">
    <property type="component" value="Unassembled WGS sequence"/>
</dbReference>
<comment type="caution">
    <text evidence="7">The sequence shown here is derived from an EMBL/GenBank/DDBJ whole genome shotgun (WGS) entry which is preliminary data.</text>
</comment>
<name>A0ABT7A414_9ACTN</name>
<dbReference type="SUPFAM" id="SSF53335">
    <property type="entry name" value="S-adenosyl-L-methionine-dependent methyltransferases"/>
    <property type="match status" value="1"/>
</dbReference>
<proteinExistence type="inferred from homology"/>
<reference evidence="7 8" key="1">
    <citation type="submission" date="2023-05" db="EMBL/GenBank/DDBJ databases">
        <title>Streptantibioticus silvisoli sp. nov., acidotolerant actinomycetes 1 from pine litter.</title>
        <authorList>
            <person name="Swiecimska M."/>
            <person name="Golinska P."/>
            <person name="Sangal V."/>
            <person name="Wachnowicz B."/>
            <person name="Goodfellow M."/>
        </authorList>
    </citation>
    <scope>NUCLEOTIDE SEQUENCE [LARGE SCALE GENOMIC DNA]</scope>
    <source>
        <strain evidence="7 8">DSM 42109</strain>
    </source>
</reference>
<evidence type="ECO:0000256" key="4">
    <source>
        <dbReference type="ARBA" id="ARBA00022679"/>
    </source>
</evidence>
<dbReference type="GO" id="GO:0008168">
    <property type="term" value="F:methyltransferase activity"/>
    <property type="evidence" value="ECO:0007669"/>
    <property type="project" value="UniProtKB-KW"/>
</dbReference>
<evidence type="ECO:0000256" key="1">
    <source>
        <dbReference type="ARBA" id="ARBA00003907"/>
    </source>
</evidence>
<dbReference type="NCBIfam" id="TIGR00027">
    <property type="entry name" value="mthyl_TIGR00027"/>
    <property type="match status" value="1"/>
</dbReference>
<dbReference type="RefSeq" id="WP_280842889.1">
    <property type="nucleotide sequence ID" value="NZ_JANCPR020000036.1"/>
</dbReference>
<evidence type="ECO:0000313" key="8">
    <source>
        <dbReference type="Proteomes" id="UP001214441"/>
    </source>
</evidence>
<dbReference type="GO" id="GO:0032259">
    <property type="term" value="P:methylation"/>
    <property type="evidence" value="ECO:0007669"/>
    <property type="project" value="UniProtKB-KW"/>
</dbReference>
<keyword evidence="3 6" id="KW-0489">Methyltransferase</keyword>
<dbReference type="EMBL" id="JANCPR020000036">
    <property type="protein sequence ID" value="MDJ1136087.1"/>
    <property type="molecule type" value="Genomic_DNA"/>
</dbReference>
<dbReference type="Pfam" id="PF04072">
    <property type="entry name" value="LCM"/>
    <property type="match status" value="1"/>
</dbReference>
<accession>A0ABT7A414</accession>
<keyword evidence="4 7" id="KW-0808">Transferase</keyword>
<evidence type="ECO:0000256" key="3">
    <source>
        <dbReference type="ARBA" id="ARBA00022603"/>
    </source>
</evidence>
<evidence type="ECO:0000313" key="7">
    <source>
        <dbReference type="EMBL" id="MDJ1136087.1"/>
    </source>
</evidence>
<dbReference type="Gene3D" id="3.40.50.150">
    <property type="entry name" value="Vaccinia Virus protein VP39"/>
    <property type="match status" value="1"/>
</dbReference>
<keyword evidence="8" id="KW-1185">Reference proteome</keyword>
<gene>
    <name evidence="7" type="ORF">NMN56_029890</name>
</gene>
<dbReference type="InterPro" id="IPR007213">
    <property type="entry name" value="Ppm1/Ppm2/Tcmp"/>
</dbReference>
<comment type="function">
    <text evidence="1 6">Exhibits S-adenosyl-L-methionine-dependent methyltransferase activity.</text>
</comment>
<sequence>MSGIGATALAVATGRALESRRPDALINDPYAADFLAAANPSTPLPASPEELRDHADAPEEMWTLLTQYIGVRSRVFDDFLTGAARDGIRQVVILASGLDTRPFRLPWPDGVHCFELDQPLVLEFKLRVLREKGATAACAHTPLPFDLRDDWAGALEAAGFDSTLPTAWLAEGLLPYLTPEDEERLFKEIDRLSPSGSRIAVEHGNGIGEVTDDPQLNALSQELDIHLPSLFPEGEKRSPEAQLASLGWQHQTHTAHEAAHHLGRDLSPAPALMDHIRHTHAQRP</sequence>
<evidence type="ECO:0000256" key="6">
    <source>
        <dbReference type="RuleBase" id="RU362030"/>
    </source>
</evidence>
<dbReference type="PANTHER" id="PTHR43619">
    <property type="entry name" value="S-ADENOSYL-L-METHIONINE-DEPENDENT METHYLTRANSFERASE YKTD-RELATED"/>
    <property type="match status" value="1"/>
</dbReference>
<protein>
    <recommendedName>
        <fullName evidence="6">S-adenosyl-L-methionine-dependent methyltransferase</fullName>
        <ecNumber evidence="6">2.1.1.-</ecNumber>
    </recommendedName>
</protein>
<dbReference type="PANTHER" id="PTHR43619:SF2">
    <property type="entry name" value="S-ADENOSYL-L-METHIONINE-DEPENDENT METHYLTRANSFERASES SUPERFAMILY PROTEIN"/>
    <property type="match status" value="1"/>
</dbReference>
<dbReference type="EC" id="2.1.1.-" evidence="6"/>
<evidence type="ECO:0000256" key="2">
    <source>
        <dbReference type="ARBA" id="ARBA00008138"/>
    </source>
</evidence>
<evidence type="ECO:0000256" key="5">
    <source>
        <dbReference type="ARBA" id="ARBA00022691"/>
    </source>
</evidence>
<comment type="similarity">
    <text evidence="2 6">Belongs to the UPF0677 family.</text>
</comment>
<organism evidence="7 8">
    <name type="scientific">Streptomyces iconiensis</name>
    <dbReference type="NCBI Taxonomy" id="1384038"/>
    <lineage>
        <taxon>Bacteria</taxon>
        <taxon>Bacillati</taxon>
        <taxon>Actinomycetota</taxon>
        <taxon>Actinomycetes</taxon>
        <taxon>Kitasatosporales</taxon>
        <taxon>Streptomycetaceae</taxon>
        <taxon>Streptomyces</taxon>
    </lineage>
</organism>
<keyword evidence="5 6" id="KW-0949">S-adenosyl-L-methionine</keyword>
<dbReference type="InterPro" id="IPR011610">
    <property type="entry name" value="SAM_mthyl_Trfase_ML2640-like"/>
</dbReference>